<keyword evidence="6 8" id="KW-0472">Membrane</keyword>
<proteinExistence type="inferred from homology"/>
<dbReference type="Pfam" id="PF14372">
    <property type="entry name" value="hAT-like_RNase-H"/>
    <property type="match status" value="1"/>
</dbReference>
<dbReference type="InterPro" id="IPR012337">
    <property type="entry name" value="RNaseH-like_sf"/>
</dbReference>
<dbReference type="Pfam" id="PF05699">
    <property type="entry name" value="Dimer_Tnp_hAT"/>
    <property type="match status" value="1"/>
</dbReference>
<dbReference type="Proteomes" id="UP000734854">
    <property type="component" value="Unassembled WGS sequence"/>
</dbReference>
<evidence type="ECO:0000256" key="8">
    <source>
        <dbReference type="SAM" id="Phobius"/>
    </source>
</evidence>
<feature type="domain" description="hAT-like transposase RNase-H fold" evidence="10">
    <location>
        <begin position="57"/>
        <end position="151"/>
    </location>
</feature>
<evidence type="ECO:0000259" key="10">
    <source>
        <dbReference type="Pfam" id="PF14372"/>
    </source>
</evidence>
<dbReference type="GO" id="GO:0003677">
    <property type="term" value="F:DNA binding"/>
    <property type="evidence" value="ECO:0007669"/>
    <property type="project" value="InterPro"/>
</dbReference>
<comment type="similarity">
    <text evidence="2">Belongs to the MLO family.</text>
</comment>
<dbReference type="Pfam" id="PF03094">
    <property type="entry name" value="Mlo"/>
    <property type="match status" value="1"/>
</dbReference>
<name>A0A8J5LLA6_ZINOF</name>
<evidence type="ECO:0000256" key="5">
    <source>
        <dbReference type="ARBA" id="ARBA00022989"/>
    </source>
</evidence>
<keyword evidence="12" id="KW-1185">Reference proteome</keyword>
<dbReference type="InterPro" id="IPR004326">
    <property type="entry name" value="Mlo"/>
</dbReference>
<dbReference type="GO" id="GO:0006952">
    <property type="term" value="P:defense response"/>
    <property type="evidence" value="ECO:0007669"/>
    <property type="project" value="UniProtKB-KW"/>
</dbReference>
<dbReference type="InterPro" id="IPR025525">
    <property type="entry name" value="hAT-like_transposase_RNase-H"/>
</dbReference>
<evidence type="ECO:0000313" key="12">
    <source>
        <dbReference type="Proteomes" id="UP000734854"/>
    </source>
</evidence>
<accession>A0A8J5LLA6</accession>
<sequence length="345" mass="38715">MVVASLEYRHAFTFLETCDDNYNEALTDDDWKKETVVCTFLKLLYDSANTVMTTLDQTANIFFHEAWKIQLELTNGISSEDTIVSSIAKKIHETFDKYWKDCSLVLAIAVVVDPRFKLKLVEFCFSKIYGEDSTKYVKVVNDSIQKLYKEYTDQQVTSMTTYVDHGEANLVNGNEDIQPSTSHPAGDDLLDFDMYVSMSANQSAKSELDHIKYPCLSTVARDVLAIPVSMVNPGYSIFDAGTGSRMLDDYRSSLCPETVEALFCAKDWLQYLSTLSELPSTAITELMLLGFISLLLLVFQGSIQRICVNASFTCKDAALAPLVESVPERAGYWPAEAIRVTARTR</sequence>
<feature type="domain" description="HAT C-terminal dimerisation" evidence="9">
    <location>
        <begin position="209"/>
        <end position="269"/>
    </location>
</feature>
<dbReference type="SUPFAM" id="SSF53098">
    <property type="entry name" value="Ribonuclease H-like"/>
    <property type="match status" value="1"/>
</dbReference>
<reference evidence="11 12" key="1">
    <citation type="submission" date="2020-08" db="EMBL/GenBank/DDBJ databases">
        <title>Plant Genome Project.</title>
        <authorList>
            <person name="Zhang R.-G."/>
        </authorList>
    </citation>
    <scope>NUCLEOTIDE SEQUENCE [LARGE SCALE GENOMIC DNA]</scope>
    <source>
        <tissue evidence="11">Rhizome</tissue>
    </source>
</reference>
<dbReference type="EMBL" id="JACMSC010000004">
    <property type="protein sequence ID" value="KAG6524117.1"/>
    <property type="molecule type" value="Genomic_DNA"/>
</dbReference>
<dbReference type="GO" id="GO:0016020">
    <property type="term" value="C:membrane"/>
    <property type="evidence" value="ECO:0007669"/>
    <property type="project" value="UniProtKB-SubCell"/>
</dbReference>
<keyword evidence="4" id="KW-0611">Plant defense</keyword>
<evidence type="ECO:0000256" key="6">
    <source>
        <dbReference type="ARBA" id="ARBA00023136"/>
    </source>
</evidence>
<evidence type="ECO:0000256" key="7">
    <source>
        <dbReference type="ARBA" id="ARBA00023265"/>
    </source>
</evidence>
<protein>
    <submittedName>
        <fullName evidence="11">Uncharacterized protein</fullName>
    </submittedName>
</protein>
<dbReference type="PANTHER" id="PTHR23272">
    <property type="entry name" value="BED FINGER-RELATED"/>
    <property type="match status" value="1"/>
</dbReference>
<evidence type="ECO:0000256" key="2">
    <source>
        <dbReference type="ARBA" id="ARBA00006574"/>
    </source>
</evidence>
<keyword evidence="7" id="KW-0568">Pathogenesis-related protein</keyword>
<dbReference type="InterPro" id="IPR008906">
    <property type="entry name" value="HATC_C_dom"/>
</dbReference>
<evidence type="ECO:0000256" key="1">
    <source>
        <dbReference type="ARBA" id="ARBA00004141"/>
    </source>
</evidence>
<evidence type="ECO:0000259" key="9">
    <source>
        <dbReference type="Pfam" id="PF05699"/>
    </source>
</evidence>
<feature type="transmembrane region" description="Helical" evidence="8">
    <location>
        <begin position="282"/>
        <end position="299"/>
    </location>
</feature>
<evidence type="ECO:0000313" key="11">
    <source>
        <dbReference type="EMBL" id="KAG6524117.1"/>
    </source>
</evidence>
<keyword evidence="5 8" id="KW-1133">Transmembrane helix</keyword>
<evidence type="ECO:0000256" key="4">
    <source>
        <dbReference type="ARBA" id="ARBA00022821"/>
    </source>
</evidence>
<evidence type="ECO:0000256" key="3">
    <source>
        <dbReference type="ARBA" id="ARBA00022692"/>
    </source>
</evidence>
<comment type="subcellular location">
    <subcellularLocation>
        <location evidence="1">Membrane</location>
        <topology evidence="1">Multi-pass membrane protein</topology>
    </subcellularLocation>
</comment>
<dbReference type="PANTHER" id="PTHR23272:SF52">
    <property type="entry name" value="ZINC FINGER BED DOMAIN-CONTAINING PROTEIN DAYSLEEPER"/>
    <property type="match status" value="1"/>
</dbReference>
<organism evidence="11 12">
    <name type="scientific">Zingiber officinale</name>
    <name type="common">Ginger</name>
    <name type="synonym">Amomum zingiber</name>
    <dbReference type="NCBI Taxonomy" id="94328"/>
    <lineage>
        <taxon>Eukaryota</taxon>
        <taxon>Viridiplantae</taxon>
        <taxon>Streptophyta</taxon>
        <taxon>Embryophyta</taxon>
        <taxon>Tracheophyta</taxon>
        <taxon>Spermatophyta</taxon>
        <taxon>Magnoliopsida</taxon>
        <taxon>Liliopsida</taxon>
        <taxon>Zingiberales</taxon>
        <taxon>Zingiberaceae</taxon>
        <taxon>Zingiber</taxon>
    </lineage>
</organism>
<dbReference type="GO" id="GO:0046983">
    <property type="term" value="F:protein dimerization activity"/>
    <property type="evidence" value="ECO:0007669"/>
    <property type="project" value="InterPro"/>
</dbReference>
<dbReference type="AlphaFoldDB" id="A0A8J5LLA6"/>
<keyword evidence="3 8" id="KW-0812">Transmembrane</keyword>
<comment type="caution">
    <text evidence="11">The sequence shown here is derived from an EMBL/GenBank/DDBJ whole genome shotgun (WGS) entry which is preliminary data.</text>
</comment>
<gene>
    <name evidence="11" type="ORF">ZIOFF_014008</name>
</gene>